<dbReference type="AlphaFoldDB" id="A0A1G7VU90"/>
<dbReference type="SMART" id="SM00116">
    <property type="entry name" value="CBS"/>
    <property type="match status" value="2"/>
</dbReference>
<evidence type="ECO:0000313" key="5">
    <source>
        <dbReference type="Proteomes" id="UP000198967"/>
    </source>
</evidence>
<reference evidence="4 5" key="1">
    <citation type="submission" date="2016-10" db="EMBL/GenBank/DDBJ databases">
        <authorList>
            <person name="de Groot N.N."/>
        </authorList>
    </citation>
    <scope>NUCLEOTIDE SEQUENCE [LARGE SCALE GENOMIC DNA]</scope>
    <source>
        <strain evidence="4 5">CGMCC 4.3143</strain>
    </source>
</reference>
<sequence>MLVRDVMSAFPAVIRTGADVRRAAELLSVSEVGHLMVLDADDRFVGQLAEDDLIRALVPDLDGVLAAGATMADAFRVFAERGREVADRPIDPLVRREAVTVGPDDPLAKVAVALLDRGMRRIPVVVDGTLLGTVSRADVCRAVLYHA</sequence>
<proteinExistence type="predicted"/>
<dbReference type="Pfam" id="PF00571">
    <property type="entry name" value="CBS"/>
    <property type="match status" value="2"/>
</dbReference>
<evidence type="ECO:0000313" key="4">
    <source>
        <dbReference type="EMBL" id="SDG63364.1"/>
    </source>
</evidence>
<keyword evidence="1 2" id="KW-0129">CBS domain</keyword>
<evidence type="ECO:0000256" key="1">
    <source>
        <dbReference type="ARBA" id="ARBA00023122"/>
    </source>
</evidence>
<gene>
    <name evidence="4" type="ORF">SAMN05216377_113189</name>
</gene>
<evidence type="ECO:0000259" key="3">
    <source>
        <dbReference type="PROSITE" id="PS51371"/>
    </source>
</evidence>
<dbReference type="OrthoDB" id="9799454at2"/>
<name>A0A1G7VU90_PSEOR</name>
<organism evidence="4 5">
    <name type="scientific">Pseudonocardia oroxyli</name>
    <dbReference type="NCBI Taxonomy" id="366584"/>
    <lineage>
        <taxon>Bacteria</taxon>
        <taxon>Bacillati</taxon>
        <taxon>Actinomycetota</taxon>
        <taxon>Actinomycetes</taxon>
        <taxon>Pseudonocardiales</taxon>
        <taxon>Pseudonocardiaceae</taxon>
        <taxon>Pseudonocardia</taxon>
    </lineage>
</organism>
<dbReference type="InterPro" id="IPR051257">
    <property type="entry name" value="Diverse_CBS-Domain"/>
</dbReference>
<dbReference type="RefSeq" id="WP_093087321.1">
    <property type="nucleotide sequence ID" value="NZ_FNBE01000013.1"/>
</dbReference>
<accession>A0A1G7VU90</accession>
<dbReference type="PANTHER" id="PTHR43080">
    <property type="entry name" value="CBS DOMAIN-CONTAINING PROTEIN CBSX3, MITOCHONDRIAL"/>
    <property type="match status" value="1"/>
</dbReference>
<evidence type="ECO:0000256" key="2">
    <source>
        <dbReference type="PROSITE-ProRule" id="PRU00703"/>
    </source>
</evidence>
<feature type="domain" description="CBS" evidence="3">
    <location>
        <begin position="7"/>
        <end position="63"/>
    </location>
</feature>
<protein>
    <submittedName>
        <fullName evidence="4">CBS domain-containing protein</fullName>
    </submittedName>
</protein>
<dbReference type="InterPro" id="IPR046342">
    <property type="entry name" value="CBS_dom_sf"/>
</dbReference>
<dbReference type="SUPFAM" id="SSF54631">
    <property type="entry name" value="CBS-domain pair"/>
    <property type="match status" value="1"/>
</dbReference>
<keyword evidence="5" id="KW-1185">Reference proteome</keyword>
<dbReference type="EMBL" id="FNBE01000013">
    <property type="protein sequence ID" value="SDG63364.1"/>
    <property type="molecule type" value="Genomic_DNA"/>
</dbReference>
<dbReference type="Gene3D" id="3.10.580.10">
    <property type="entry name" value="CBS-domain"/>
    <property type="match status" value="1"/>
</dbReference>
<feature type="domain" description="CBS" evidence="3">
    <location>
        <begin position="94"/>
        <end position="147"/>
    </location>
</feature>
<dbReference type="PANTHER" id="PTHR43080:SF2">
    <property type="entry name" value="CBS DOMAIN-CONTAINING PROTEIN"/>
    <property type="match status" value="1"/>
</dbReference>
<dbReference type="PROSITE" id="PS51371">
    <property type="entry name" value="CBS"/>
    <property type="match status" value="2"/>
</dbReference>
<dbReference type="Proteomes" id="UP000198967">
    <property type="component" value="Unassembled WGS sequence"/>
</dbReference>
<dbReference type="STRING" id="366584.SAMN05216377_113189"/>
<dbReference type="InterPro" id="IPR000644">
    <property type="entry name" value="CBS_dom"/>
</dbReference>